<accession>A0ABW8T9X4</accession>
<protein>
    <submittedName>
        <fullName evidence="2">GNAT family N-acetyltransferase</fullName>
        <ecNumber evidence="2">2.3.-.-</ecNumber>
    </submittedName>
</protein>
<dbReference type="InterPro" id="IPR000182">
    <property type="entry name" value="GNAT_dom"/>
</dbReference>
<dbReference type="PANTHER" id="PTHR47403">
    <property type="entry name" value="LOC100145250 PROTEIN"/>
    <property type="match status" value="1"/>
</dbReference>
<dbReference type="EMBL" id="JBJHZZ010000019">
    <property type="protein sequence ID" value="MFL0248512.1"/>
    <property type="molecule type" value="Genomic_DNA"/>
</dbReference>
<evidence type="ECO:0000313" key="2">
    <source>
        <dbReference type="EMBL" id="MFL0248512.1"/>
    </source>
</evidence>
<dbReference type="PROSITE" id="PS51186">
    <property type="entry name" value="GNAT"/>
    <property type="match status" value="1"/>
</dbReference>
<dbReference type="GO" id="GO:0016746">
    <property type="term" value="F:acyltransferase activity"/>
    <property type="evidence" value="ECO:0007669"/>
    <property type="project" value="UniProtKB-KW"/>
</dbReference>
<keyword evidence="3" id="KW-1185">Reference proteome</keyword>
<dbReference type="RefSeq" id="WP_406770941.1">
    <property type="nucleotide sequence ID" value="NZ_JBJHZZ010000019.1"/>
</dbReference>
<feature type="domain" description="N-acetyltransferase" evidence="1">
    <location>
        <begin position="2"/>
        <end position="151"/>
    </location>
</feature>
<keyword evidence="2" id="KW-0808">Transferase</keyword>
<dbReference type="SUPFAM" id="SSF55729">
    <property type="entry name" value="Acyl-CoA N-acyltransferases (Nat)"/>
    <property type="match status" value="1"/>
</dbReference>
<dbReference type="Gene3D" id="3.40.630.30">
    <property type="match status" value="1"/>
</dbReference>
<comment type="caution">
    <text evidence="2">The sequence shown here is derived from an EMBL/GenBank/DDBJ whole genome shotgun (WGS) entry which is preliminary data.</text>
</comment>
<dbReference type="Pfam" id="PF00583">
    <property type="entry name" value="Acetyltransf_1"/>
    <property type="match status" value="1"/>
</dbReference>
<name>A0ABW8T9X4_9CLOT</name>
<dbReference type="PANTHER" id="PTHR47403:SF6">
    <property type="entry name" value="N-ACETYLTRANSFERASE DOMAIN-CONTAINING PROTEIN"/>
    <property type="match status" value="1"/>
</dbReference>
<dbReference type="Proteomes" id="UP001623591">
    <property type="component" value="Unassembled WGS sequence"/>
</dbReference>
<evidence type="ECO:0000259" key="1">
    <source>
        <dbReference type="PROSITE" id="PS51186"/>
    </source>
</evidence>
<dbReference type="EC" id="2.3.-.-" evidence="2"/>
<organism evidence="2 3">
    <name type="scientific">Candidatus Clostridium stratigraminis</name>
    <dbReference type="NCBI Taxonomy" id="3381661"/>
    <lineage>
        <taxon>Bacteria</taxon>
        <taxon>Bacillati</taxon>
        <taxon>Bacillota</taxon>
        <taxon>Clostridia</taxon>
        <taxon>Eubacteriales</taxon>
        <taxon>Clostridiaceae</taxon>
        <taxon>Clostridium</taxon>
    </lineage>
</organism>
<evidence type="ECO:0000313" key="3">
    <source>
        <dbReference type="Proteomes" id="UP001623591"/>
    </source>
</evidence>
<reference evidence="2 3" key="1">
    <citation type="submission" date="2024-11" db="EMBL/GenBank/DDBJ databases">
        <authorList>
            <person name="Heng Y.C."/>
            <person name="Lim A.C.H."/>
            <person name="Lee J.K.Y."/>
            <person name="Kittelmann S."/>
        </authorList>
    </citation>
    <scope>NUCLEOTIDE SEQUENCE [LARGE SCALE GENOMIC DNA]</scope>
    <source>
        <strain evidence="2 3">WILCCON 0185</strain>
    </source>
</reference>
<dbReference type="InterPro" id="IPR016181">
    <property type="entry name" value="Acyl_CoA_acyltransferase"/>
</dbReference>
<dbReference type="CDD" id="cd04301">
    <property type="entry name" value="NAT_SF"/>
    <property type="match status" value="1"/>
</dbReference>
<keyword evidence="2" id="KW-0012">Acyltransferase</keyword>
<gene>
    <name evidence="2" type="ORF">ACJDUG_16310</name>
</gene>
<sequence length="284" mass="33533">MFEFRRLTHEDYEDICGISKDIWGGTDYLPRVFHKWVDDTGYFLGVIYETRNKVVGVGKLSLLQDKSAWLEGLRVHSEYRGLNLSRQISERLINIAKDYLDEGIAKKIAFATHIDNAESISLMGKLNFKLKEKLYVFYKEYEYLDSKLTLEDFQVKPWDLSYEDFVKLPYIHKRNGYLDLAFIFEEPTIELYNDLKSAEAFININGYNGIFKLKGEPNFAAVDESYEAIDTFMNYFLLKYKVSNYACPVSTITMIDEHIVEKLKSQKYDSWSKWQVDYLYFVYE</sequence>
<proteinExistence type="predicted"/>